<feature type="transmembrane region" description="Helical" evidence="6">
    <location>
        <begin position="97"/>
        <end position="120"/>
    </location>
</feature>
<dbReference type="Gene3D" id="1.10.3730.20">
    <property type="match status" value="1"/>
</dbReference>
<name>A0ABS9KZT2_9BACT</name>
<evidence type="ECO:0000256" key="1">
    <source>
        <dbReference type="ARBA" id="ARBA00004141"/>
    </source>
</evidence>
<proteinExistence type="inferred from homology"/>
<feature type="transmembrane region" description="Helical" evidence="6">
    <location>
        <begin position="42"/>
        <end position="60"/>
    </location>
</feature>
<feature type="transmembrane region" description="Helical" evidence="6">
    <location>
        <begin position="129"/>
        <end position="148"/>
    </location>
</feature>
<protein>
    <submittedName>
        <fullName evidence="8">DMT family transporter</fullName>
    </submittedName>
</protein>
<comment type="similarity">
    <text evidence="2">Belongs to the EamA transporter family.</text>
</comment>
<dbReference type="EMBL" id="JAKLTR010000026">
    <property type="protein sequence ID" value="MCG2617839.1"/>
    <property type="molecule type" value="Genomic_DNA"/>
</dbReference>
<feature type="domain" description="EamA" evidence="7">
    <location>
        <begin position="158"/>
        <end position="294"/>
    </location>
</feature>
<dbReference type="InterPro" id="IPR000620">
    <property type="entry name" value="EamA_dom"/>
</dbReference>
<keyword evidence="3 6" id="KW-0812">Transmembrane</keyword>
<dbReference type="Proteomes" id="UP001165367">
    <property type="component" value="Unassembled WGS sequence"/>
</dbReference>
<keyword evidence="5 6" id="KW-0472">Membrane</keyword>
<organism evidence="8 9">
    <name type="scientific">Terrimonas ginsenosidimutans</name>
    <dbReference type="NCBI Taxonomy" id="2908004"/>
    <lineage>
        <taxon>Bacteria</taxon>
        <taxon>Pseudomonadati</taxon>
        <taxon>Bacteroidota</taxon>
        <taxon>Chitinophagia</taxon>
        <taxon>Chitinophagales</taxon>
        <taxon>Chitinophagaceae</taxon>
        <taxon>Terrimonas</taxon>
    </lineage>
</organism>
<evidence type="ECO:0000259" key="7">
    <source>
        <dbReference type="Pfam" id="PF00892"/>
    </source>
</evidence>
<evidence type="ECO:0000256" key="4">
    <source>
        <dbReference type="ARBA" id="ARBA00022989"/>
    </source>
</evidence>
<evidence type="ECO:0000256" key="6">
    <source>
        <dbReference type="SAM" id="Phobius"/>
    </source>
</evidence>
<evidence type="ECO:0000313" key="9">
    <source>
        <dbReference type="Proteomes" id="UP001165367"/>
    </source>
</evidence>
<comment type="subcellular location">
    <subcellularLocation>
        <location evidence="1">Membrane</location>
        <topology evidence="1">Multi-pass membrane protein</topology>
    </subcellularLocation>
</comment>
<dbReference type="InterPro" id="IPR050638">
    <property type="entry name" value="AA-Vitamin_Transporters"/>
</dbReference>
<keyword evidence="4 6" id="KW-1133">Transmembrane helix</keyword>
<reference evidence="8" key="1">
    <citation type="submission" date="2022-01" db="EMBL/GenBank/DDBJ databases">
        <authorList>
            <person name="Jo J.-H."/>
            <person name="Im W.-T."/>
        </authorList>
    </citation>
    <scope>NUCLEOTIDE SEQUENCE</scope>
    <source>
        <strain evidence="8">NA20</strain>
    </source>
</reference>
<feature type="transmembrane region" description="Helical" evidence="6">
    <location>
        <begin position="277"/>
        <end position="295"/>
    </location>
</feature>
<gene>
    <name evidence="8" type="ORF">LZZ85_26295</name>
</gene>
<evidence type="ECO:0000256" key="3">
    <source>
        <dbReference type="ARBA" id="ARBA00022692"/>
    </source>
</evidence>
<dbReference type="PANTHER" id="PTHR32322">
    <property type="entry name" value="INNER MEMBRANE TRANSPORTER"/>
    <property type="match status" value="1"/>
</dbReference>
<keyword evidence="9" id="KW-1185">Reference proteome</keyword>
<dbReference type="SUPFAM" id="SSF103481">
    <property type="entry name" value="Multidrug resistance efflux transporter EmrE"/>
    <property type="match status" value="2"/>
</dbReference>
<feature type="transmembrane region" description="Helical" evidence="6">
    <location>
        <begin position="189"/>
        <end position="207"/>
    </location>
</feature>
<accession>A0ABS9KZT2</accession>
<evidence type="ECO:0000256" key="5">
    <source>
        <dbReference type="ARBA" id="ARBA00023136"/>
    </source>
</evidence>
<feature type="domain" description="EamA" evidence="7">
    <location>
        <begin position="9"/>
        <end position="143"/>
    </location>
</feature>
<feature type="transmembrane region" description="Helical" evidence="6">
    <location>
        <begin position="252"/>
        <end position="271"/>
    </location>
</feature>
<dbReference type="RefSeq" id="WP_237876704.1">
    <property type="nucleotide sequence ID" value="NZ_JAKLTR010000026.1"/>
</dbReference>
<feature type="transmembrane region" description="Helical" evidence="6">
    <location>
        <begin position="219"/>
        <end position="240"/>
    </location>
</feature>
<comment type="caution">
    <text evidence="8">The sequence shown here is derived from an EMBL/GenBank/DDBJ whole genome shotgun (WGS) entry which is preliminary data.</text>
</comment>
<evidence type="ECO:0000313" key="8">
    <source>
        <dbReference type="EMBL" id="MCG2617839.1"/>
    </source>
</evidence>
<dbReference type="InterPro" id="IPR037185">
    <property type="entry name" value="EmrE-like"/>
</dbReference>
<dbReference type="PANTHER" id="PTHR32322:SF2">
    <property type="entry name" value="EAMA DOMAIN-CONTAINING PROTEIN"/>
    <property type="match status" value="1"/>
</dbReference>
<dbReference type="Pfam" id="PF00892">
    <property type="entry name" value="EamA"/>
    <property type="match status" value="2"/>
</dbReference>
<feature type="transmembrane region" description="Helical" evidence="6">
    <location>
        <begin position="160"/>
        <end position="177"/>
    </location>
</feature>
<sequence length="296" mass="32523">MKEKSIPQGIILAVLAALIWSGNFIVARAVHADISPGHLSFFRWSTATVMLAPFAIKICLTERAALKKHFAYLFWLSLTGICLFNTFVYIAGHHTSAINLALIGTTSSPIFANIMAAIFLKEKIGVKRLCGMLVCIAGILLLISRGHWENLMNFHFSKGDAWILLAALSFAIYNILVRKRPVAISPMSLLFSSFLLGTILLIPFVVFESSTQSPIDWDTQLIGVILYLGLGASVICFFIWNKAIQILGAGRTALFGNLIPIFSSLEAVFILQEEFTLIHIVSMVVVLIGLVIANLK</sequence>
<feature type="transmembrane region" description="Helical" evidence="6">
    <location>
        <begin position="72"/>
        <end position="91"/>
    </location>
</feature>
<evidence type="ECO:0000256" key="2">
    <source>
        <dbReference type="ARBA" id="ARBA00007362"/>
    </source>
</evidence>